<keyword evidence="3" id="KW-0106">Calcium</keyword>
<evidence type="ECO:0000256" key="1">
    <source>
        <dbReference type="ARBA" id="ARBA00022723"/>
    </source>
</evidence>
<organism evidence="6 7">
    <name type="scientific">Ditylenchus dipsaci</name>
    <dbReference type="NCBI Taxonomy" id="166011"/>
    <lineage>
        <taxon>Eukaryota</taxon>
        <taxon>Metazoa</taxon>
        <taxon>Ecdysozoa</taxon>
        <taxon>Nematoda</taxon>
        <taxon>Chromadorea</taxon>
        <taxon>Rhabditida</taxon>
        <taxon>Tylenchina</taxon>
        <taxon>Tylenchomorpha</taxon>
        <taxon>Sphaerularioidea</taxon>
        <taxon>Anguinidae</taxon>
        <taxon>Anguininae</taxon>
        <taxon>Ditylenchus</taxon>
    </lineage>
</organism>
<keyword evidence="2" id="KW-0677">Repeat</keyword>
<feature type="domain" description="EF-hand" evidence="5">
    <location>
        <begin position="247"/>
        <end position="282"/>
    </location>
</feature>
<evidence type="ECO:0000256" key="3">
    <source>
        <dbReference type="ARBA" id="ARBA00022837"/>
    </source>
</evidence>
<dbReference type="Pfam" id="PF13499">
    <property type="entry name" value="EF-hand_7"/>
    <property type="match status" value="1"/>
</dbReference>
<feature type="domain" description="EF-hand" evidence="5">
    <location>
        <begin position="211"/>
        <end position="246"/>
    </location>
</feature>
<evidence type="ECO:0000313" key="7">
    <source>
        <dbReference type="WBParaSite" id="jg14847"/>
    </source>
</evidence>
<dbReference type="Gene3D" id="1.10.238.10">
    <property type="entry name" value="EF-hand"/>
    <property type="match status" value="2"/>
</dbReference>
<evidence type="ECO:0000256" key="2">
    <source>
        <dbReference type="ARBA" id="ARBA00022737"/>
    </source>
</evidence>
<feature type="region of interest" description="Disordered" evidence="4">
    <location>
        <begin position="1"/>
        <end position="28"/>
    </location>
</feature>
<evidence type="ECO:0000256" key="4">
    <source>
        <dbReference type="SAM" id="MobiDB-lite"/>
    </source>
</evidence>
<feature type="domain" description="EF-hand" evidence="5">
    <location>
        <begin position="158"/>
        <end position="193"/>
    </location>
</feature>
<reference evidence="7" key="1">
    <citation type="submission" date="2022-11" db="UniProtKB">
        <authorList>
            <consortium name="WormBaseParasite"/>
        </authorList>
    </citation>
    <scope>IDENTIFICATION</scope>
</reference>
<dbReference type="GO" id="GO:0005509">
    <property type="term" value="F:calcium ion binding"/>
    <property type="evidence" value="ECO:0007669"/>
    <property type="project" value="InterPro"/>
</dbReference>
<dbReference type="SMART" id="SM00054">
    <property type="entry name" value="EFh"/>
    <property type="match status" value="3"/>
</dbReference>
<proteinExistence type="predicted"/>
<dbReference type="CDD" id="cd00051">
    <property type="entry name" value="EFh"/>
    <property type="match status" value="1"/>
</dbReference>
<protein>
    <submittedName>
        <fullName evidence="7">EF-hand domain-containing protein</fullName>
    </submittedName>
</protein>
<dbReference type="FunFam" id="1.10.238.10:FF:000336">
    <property type="entry name" value="HLH domain-containing protein"/>
    <property type="match status" value="1"/>
</dbReference>
<dbReference type="SUPFAM" id="SSF47473">
    <property type="entry name" value="EF-hand"/>
    <property type="match status" value="1"/>
</dbReference>
<dbReference type="PROSITE" id="PS50222">
    <property type="entry name" value="EF_HAND_2"/>
    <property type="match status" value="3"/>
</dbReference>
<dbReference type="InterPro" id="IPR018247">
    <property type="entry name" value="EF_Hand_1_Ca_BS"/>
</dbReference>
<dbReference type="PANTHER" id="PTHR23050">
    <property type="entry name" value="CALCIUM BINDING PROTEIN"/>
    <property type="match status" value="1"/>
</dbReference>
<dbReference type="Proteomes" id="UP000887574">
    <property type="component" value="Unplaced"/>
</dbReference>
<dbReference type="Pfam" id="PF13405">
    <property type="entry name" value="EF-hand_6"/>
    <property type="match status" value="1"/>
</dbReference>
<dbReference type="InterPro" id="IPR011992">
    <property type="entry name" value="EF-hand-dom_pair"/>
</dbReference>
<dbReference type="WBParaSite" id="jg14847">
    <property type="protein sequence ID" value="jg14847"/>
    <property type="gene ID" value="jg14847"/>
</dbReference>
<sequence>MESYQRRDSSLIFIDSSEENTPSGPKRAQRNWVNLAQTVIGGASRQMDSARNPFARKISKELKNYASQQPSFFQKHFKRTTPEGGDGLGYNKRRKSISAYNHHHHHGDIEGGKSGLECISEKIHEIQGKFAGNSSEHGSDDGGSGAPLITKLDKYTAAELKEYRQVFNMFDADRSGAIGLDEMENALTNLGMDPKQIFCEVMKATSEKTQSWNEVIKECFSVFDRSESGLVSRKDFEFILREVGDIHNSALIEELFTEYDVDYDGFIDFDEFSFLVKNYLTDEDVV</sequence>
<keyword evidence="1" id="KW-0479">Metal-binding</keyword>
<keyword evidence="6" id="KW-1185">Reference proteome</keyword>
<name>A0A915D2W0_9BILA</name>
<dbReference type="InterPro" id="IPR050145">
    <property type="entry name" value="Centrin_CML-like"/>
</dbReference>
<dbReference type="AlphaFoldDB" id="A0A915D2W0"/>
<dbReference type="InterPro" id="IPR002048">
    <property type="entry name" value="EF_hand_dom"/>
</dbReference>
<evidence type="ECO:0000313" key="6">
    <source>
        <dbReference type="Proteomes" id="UP000887574"/>
    </source>
</evidence>
<dbReference type="PROSITE" id="PS00018">
    <property type="entry name" value="EF_HAND_1"/>
    <property type="match status" value="2"/>
</dbReference>
<evidence type="ECO:0000259" key="5">
    <source>
        <dbReference type="PROSITE" id="PS50222"/>
    </source>
</evidence>
<accession>A0A915D2W0</accession>